<sequence>MLNKDHSSVYTELTNYPSNYNQSYLIVQNSTFRNICANKGCTYKKKKLNWPAIDQKPNMHDDIHKKITNKFRKLRRSSTIRDSGSASSKSVESEHSKDTNRKSKKFLGHFSLILPSI</sequence>
<feature type="compositionally biased region" description="Basic and acidic residues" evidence="1">
    <location>
        <begin position="91"/>
        <end position="101"/>
    </location>
</feature>
<proteinExistence type="predicted"/>
<feature type="region of interest" description="Disordered" evidence="1">
    <location>
        <begin position="74"/>
        <end position="102"/>
    </location>
</feature>
<evidence type="ECO:0000256" key="1">
    <source>
        <dbReference type="SAM" id="MobiDB-lite"/>
    </source>
</evidence>
<keyword evidence="3" id="KW-1185">Reference proteome</keyword>
<gene>
    <name evidence="2" type="ORF">BpHYR1_044371</name>
</gene>
<comment type="caution">
    <text evidence="2">The sequence shown here is derived from an EMBL/GenBank/DDBJ whole genome shotgun (WGS) entry which is preliminary data.</text>
</comment>
<protein>
    <submittedName>
        <fullName evidence="2">Uncharacterized protein</fullName>
    </submittedName>
</protein>
<accession>A0A3M7ST56</accession>
<evidence type="ECO:0000313" key="2">
    <source>
        <dbReference type="EMBL" id="RNA38875.1"/>
    </source>
</evidence>
<reference evidence="2 3" key="1">
    <citation type="journal article" date="2018" name="Sci. Rep.">
        <title>Genomic signatures of local adaptation to the degree of environmental predictability in rotifers.</title>
        <authorList>
            <person name="Franch-Gras L."/>
            <person name="Hahn C."/>
            <person name="Garcia-Roger E.M."/>
            <person name="Carmona M.J."/>
            <person name="Serra M."/>
            <person name="Gomez A."/>
        </authorList>
    </citation>
    <scope>NUCLEOTIDE SEQUENCE [LARGE SCALE GENOMIC DNA]</scope>
    <source>
        <strain evidence="2">HYR1</strain>
    </source>
</reference>
<organism evidence="2 3">
    <name type="scientific">Brachionus plicatilis</name>
    <name type="common">Marine rotifer</name>
    <name type="synonym">Brachionus muelleri</name>
    <dbReference type="NCBI Taxonomy" id="10195"/>
    <lineage>
        <taxon>Eukaryota</taxon>
        <taxon>Metazoa</taxon>
        <taxon>Spiralia</taxon>
        <taxon>Gnathifera</taxon>
        <taxon>Rotifera</taxon>
        <taxon>Eurotatoria</taxon>
        <taxon>Monogononta</taxon>
        <taxon>Pseudotrocha</taxon>
        <taxon>Ploima</taxon>
        <taxon>Brachionidae</taxon>
        <taxon>Brachionus</taxon>
    </lineage>
</organism>
<dbReference type="AlphaFoldDB" id="A0A3M7ST56"/>
<name>A0A3M7ST56_BRAPC</name>
<dbReference type="EMBL" id="REGN01000811">
    <property type="protein sequence ID" value="RNA38875.1"/>
    <property type="molecule type" value="Genomic_DNA"/>
</dbReference>
<dbReference type="Proteomes" id="UP000276133">
    <property type="component" value="Unassembled WGS sequence"/>
</dbReference>
<evidence type="ECO:0000313" key="3">
    <source>
        <dbReference type="Proteomes" id="UP000276133"/>
    </source>
</evidence>